<dbReference type="SUPFAM" id="SSF57625">
    <property type="entry name" value="Invertebrate chitin-binding proteins"/>
    <property type="match status" value="3"/>
</dbReference>
<dbReference type="InterPro" id="IPR002557">
    <property type="entry name" value="Chitin-bd_dom"/>
</dbReference>
<dbReference type="OrthoDB" id="6020543at2759"/>
<feature type="compositionally biased region" description="Acidic residues" evidence="6">
    <location>
        <begin position="278"/>
        <end position="293"/>
    </location>
</feature>
<feature type="compositionally biased region" description="Polar residues" evidence="6">
    <location>
        <begin position="351"/>
        <end position="364"/>
    </location>
</feature>
<evidence type="ECO:0000256" key="2">
    <source>
        <dbReference type="ARBA" id="ARBA00022729"/>
    </source>
</evidence>
<dbReference type="InterPro" id="IPR036508">
    <property type="entry name" value="Chitin-bd_dom_sf"/>
</dbReference>
<gene>
    <name evidence="9" type="primary">LOC115622276</name>
</gene>
<keyword evidence="8" id="KW-1185">Reference proteome</keyword>
<sequence length="526" mass="58445">MCRTKREVLIILQPKKDGFSFKTSICNGKNGGLLPIFGTCDRYYVCNDGNAVVGTCEENKRFDPNTLRCDDADNVECLFETASNNDNDEGAIIDDLGSESSEEERKVLSAIRPTARPTVMPSKQNNPGTELKKPEGPPIIDESSSEEEEKKVLSFIRPTAGPTVKPDKQKNPGTELKKPVGPPIIDESSSEEEEKKVLSFIRPTAGPTVKPDKQKNPGTELKKPVGPPIIDESSSEEEENKVLSFIRPTAGPTVKPDKQKNPGTELKKPVGPPIIDDSSSEEEEEEQEQEQEQELPALRPTARPTIKPNKQKNPGTELKSPTEASIIDDSDYESSEEEQEEEPLGVPPTARPTNKPTKQKNPGTELNKPESGKKDIKDITKTLCVGEKNGSKWPKIDSCSEFYVCKAKQAQLRQCPDDQHFSATNRTCMLAEEAECSLNLENEKSKPAETAGFCSEEKEEALVPHRNDCSKFLLCSNMLFLVMDCPIGLHFNAELKRCDYPKMAKCEKPKTEKKQKKQKQIKKGRQ</sequence>
<evidence type="ECO:0000313" key="9">
    <source>
        <dbReference type="RefSeq" id="XP_030372037.1"/>
    </source>
</evidence>
<evidence type="ECO:0000256" key="5">
    <source>
        <dbReference type="ARBA" id="ARBA00023180"/>
    </source>
</evidence>
<keyword evidence="2" id="KW-0732">Signal</keyword>
<protein>
    <submittedName>
        <fullName evidence="9">Sterile alpha motif domain-containing protein 15</fullName>
    </submittedName>
</protein>
<evidence type="ECO:0000259" key="7">
    <source>
        <dbReference type="PROSITE" id="PS50940"/>
    </source>
</evidence>
<dbReference type="InterPro" id="IPR051940">
    <property type="entry name" value="Chitin_bind-dev_reg"/>
</dbReference>
<feature type="domain" description="Chitin-binding type-2" evidence="7">
    <location>
        <begin position="451"/>
        <end position="508"/>
    </location>
</feature>
<feature type="compositionally biased region" description="Basic and acidic residues" evidence="6">
    <location>
        <begin position="255"/>
        <end position="268"/>
    </location>
</feature>
<dbReference type="GeneID" id="115622276"/>
<accession>A0A6J2TAQ1</accession>
<feature type="domain" description="Chitin-binding type-2" evidence="7">
    <location>
        <begin position="23"/>
        <end position="79"/>
    </location>
</feature>
<dbReference type="Gene3D" id="2.170.140.10">
    <property type="entry name" value="Chitin binding domain"/>
    <property type="match status" value="3"/>
</dbReference>
<dbReference type="GO" id="GO:0008061">
    <property type="term" value="F:chitin binding"/>
    <property type="evidence" value="ECO:0007669"/>
    <property type="project" value="UniProtKB-KW"/>
</dbReference>
<dbReference type="GO" id="GO:0005576">
    <property type="term" value="C:extracellular region"/>
    <property type="evidence" value="ECO:0007669"/>
    <property type="project" value="InterPro"/>
</dbReference>
<keyword evidence="4" id="KW-1015">Disulfide bond</keyword>
<evidence type="ECO:0000256" key="3">
    <source>
        <dbReference type="ARBA" id="ARBA00022737"/>
    </source>
</evidence>
<dbReference type="PANTHER" id="PTHR23301">
    <property type="entry name" value="CHITIN BINDING PERITROPHIN-A"/>
    <property type="match status" value="1"/>
</dbReference>
<proteinExistence type="predicted"/>
<feature type="compositionally biased region" description="Acidic residues" evidence="6">
    <location>
        <begin position="326"/>
        <end position="343"/>
    </location>
</feature>
<feature type="domain" description="Chitin-binding type-2" evidence="7">
    <location>
        <begin position="381"/>
        <end position="438"/>
    </location>
</feature>
<evidence type="ECO:0000256" key="6">
    <source>
        <dbReference type="SAM" id="MobiDB-lite"/>
    </source>
</evidence>
<dbReference type="AlphaFoldDB" id="A0A6J2TAQ1"/>
<evidence type="ECO:0000256" key="1">
    <source>
        <dbReference type="ARBA" id="ARBA00022669"/>
    </source>
</evidence>
<dbReference type="SMART" id="SM00494">
    <property type="entry name" value="ChtBD2"/>
    <property type="match status" value="3"/>
</dbReference>
<dbReference type="Pfam" id="PF01607">
    <property type="entry name" value="CBM_14"/>
    <property type="match status" value="3"/>
</dbReference>
<feature type="region of interest" description="Disordered" evidence="6">
    <location>
        <begin position="97"/>
        <end position="374"/>
    </location>
</feature>
<dbReference type="RefSeq" id="XP_030372037.1">
    <property type="nucleotide sequence ID" value="XM_030516177.1"/>
</dbReference>
<reference evidence="9" key="1">
    <citation type="submission" date="2025-08" db="UniProtKB">
        <authorList>
            <consortium name="RefSeq"/>
        </authorList>
    </citation>
    <scope>IDENTIFICATION</scope>
    <source>
        <strain evidence="9">11010-0011.00</strain>
        <tissue evidence="9">Whole body</tissue>
    </source>
</reference>
<evidence type="ECO:0000313" key="8">
    <source>
        <dbReference type="Proteomes" id="UP000504634"/>
    </source>
</evidence>
<organism evidence="8 9">
    <name type="scientific">Drosophila lebanonensis</name>
    <name type="common">Fruit fly</name>
    <name type="synonym">Scaptodrosophila lebanonensis</name>
    <dbReference type="NCBI Taxonomy" id="7225"/>
    <lineage>
        <taxon>Eukaryota</taxon>
        <taxon>Metazoa</taxon>
        <taxon>Ecdysozoa</taxon>
        <taxon>Arthropoda</taxon>
        <taxon>Hexapoda</taxon>
        <taxon>Insecta</taxon>
        <taxon>Pterygota</taxon>
        <taxon>Neoptera</taxon>
        <taxon>Endopterygota</taxon>
        <taxon>Diptera</taxon>
        <taxon>Brachycera</taxon>
        <taxon>Muscomorpha</taxon>
        <taxon>Ephydroidea</taxon>
        <taxon>Drosophilidae</taxon>
        <taxon>Scaptodrosophila</taxon>
    </lineage>
</organism>
<keyword evidence="3" id="KW-0677">Repeat</keyword>
<feature type="compositionally biased region" description="Basic and acidic residues" evidence="6">
    <location>
        <begin position="165"/>
        <end position="178"/>
    </location>
</feature>
<keyword evidence="5" id="KW-0325">Glycoprotein</keyword>
<dbReference type="Proteomes" id="UP000504634">
    <property type="component" value="Unplaced"/>
</dbReference>
<name>A0A6J2TAQ1_DROLE</name>
<dbReference type="PROSITE" id="PS50940">
    <property type="entry name" value="CHIT_BIND_II"/>
    <property type="match status" value="3"/>
</dbReference>
<dbReference type="PANTHER" id="PTHR23301:SF0">
    <property type="entry name" value="CHITIN-BINDING TYPE-2 DOMAIN-CONTAINING PROTEIN-RELATED"/>
    <property type="match status" value="1"/>
</dbReference>
<keyword evidence="1" id="KW-0147">Chitin-binding</keyword>
<feature type="compositionally biased region" description="Basic and acidic residues" evidence="6">
    <location>
        <begin position="210"/>
        <end position="223"/>
    </location>
</feature>
<evidence type="ECO:0000256" key="4">
    <source>
        <dbReference type="ARBA" id="ARBA00023157"/>
    </source>
</evidence>